<dbReference type="PANTHER" id="PTHR45707">
    <property type="entry name" value="C2 CALCIUM/LIPID-BINDING PLANT PHOSPHORIBOSYLTRANSFERASE FAMILY PROTEIN"/>
    <property type="match status" value="1"/>
</dbReference>
<evidence type="ECO:0000259" key="1">
    <source>
        <dbReference type="PROSITE" id="PS50011"/>
    </source>
</evidence>
<proteinExistence type="predicted"/>
<dbReference type="InterPro" id="IPR013783">
    <property type="entry name" value="Ig-like_fold"/>
</dbReference>
<dbReference type="Pfam" id="PF00069">
    <property type="entry name" value="Pkinase"/>
    <property type="match status" value="1"/>
</dbReference>
<dbReference type="InterPro" id="IPR008962">
    <property type="entry name" value="PapD-like_sf"/>
</dbReference>
<dbReference type="GO" id="GO:0004672">
    <property type="term" value="F:protein kinase activity"/>
    <property type="evidence" value="ECO:0007669"/>
    <property type="project" value="InterPro"/>
</dbReference>
<dbReference type="Pfam" id="PF00635">
    <property type="entry name" value="Motile_Sperm"/>
    <property type="match status" value="1"/>
</dbReference>
<comment type="caution">
    <text evidence="3">The sequence shown here is derived from an EMBL/GenBank/DDBJ whole genome shotgun (WGS) entry which is preliminary data.</text>
</comment>
<evidence type="ECO:0008006" key="5">
    <source>
        <dbReference type="Google" id="ProtNLM"/>
    </source>
</evidence>
<dbReference type="PANTHER" id="PTHR45707:SF46">
    <property type="entry name" value="PROTEIN KINASE DOMAIN-CONTAINING PROTEIN"/>
    <property type="match status" value="1"/>
</dbReference>
<evidence type="ECO:0000259" key="2">
    <source>
        <dbReference type="PROSITE" id="PS50202"/>
    </source>
</evidence>
<feature type="domain" description="MSP" evidence="2">
    <location>
        <begin position="162"/>
        <end position="283"/>
    </location>
</feature>
<dbReference type="Gene3D" id="2.60.40.10">
    <property type="entry name" value="Immunoglobulins"/>
    <property type="match status" value="1"/>
</dbReference>
<name>A0A835A6J7_9POAL</name>
<dbReference type="InterPro" id="IPR000535">
    <property type="entry name" value="MSP_dom"/>
</dbReference>
<dbReference type="Proteomes" id="UP000636709">
    <property type="component" value="Unassembled WGS sequence"/>
</dbReference>
<dbReference type="InterPro" id="IPR000719">
    <property type="entry name" value="Prot_kinase_dom"/>
</dbReference>
<dbReference type="EMBL" id="JACEFO010002623">
    <property type="protein sequence ID" value="KAF8653498.1"/>
    <property type="molecule type" value="Genomic_DNA"/>
</dbReference>
<dbReference type="PROSITE" id="PS50202">
    <property type="entry name" value="MSP"/>
    <property type="match status" value="1"/>
</dbReference>
<dbReference type="SUPFAM" id="SSF49354">
    <property type="entry name" value="PapD-like"/>
    <property type="match status" value="1"/>
</dbReference>
<dbReference type="GO" id="GO:0005524">
    <property type="term" value="F:ATP binding"/>
    <property type="evidence" value="ECO:0007669"/>
    <property type="project" value="InterPro"/>
</dbReference>
<gene>
    <name evidence="3" type="ORF">HU200_062248</name>
</gene>
<sequence length="302" mass="34681">MMPKIGDFGTSRLLASSATYTTKRLIGTPKYMPPEYVENRKFSAKFDVFSLGVTIIQIMAGPLGHDKFTDRHSNQEFIELVHGNWEQRLQTMQWHTSQEVNTCIKIAIQCLEIDRDKRPTITEIVDELNKLDTRRRLFLALSYVFKNNLSLSSFQSSEPKGYVGVDPLELRFPFELNKEISCVMQLTNRTDDSIAFNTCVNKQKYYTQPEEGIMPPYSKRYITVTMRAQESAPPDMQCNDVFLVRSTTMSKDDFMCDDIIKRLRNMTMTGNMVDEERLPIVYVALPQPPHPSCEGPITSTTT</sequence>
<dbReference type="AlphaFoldDB" id="A0A835A6J7"/>
<accession>A0A835A6J7</accession>
<dbReference type="SUPFAM" id="SSF56112">
    <property type="entry name" value="Protein kinase-like (PK-like)"/>
    <property type="match status" value="1"/>
</dbReference>
<reference evidence="3" key="1">
    <citation type="submission" date="2020-07" db="EMBL/GenBank/DDBJ databases">
        <title>Genome sequence and genetic diversity analysis of an under-domesticated orphan crop, white fonio (Digitaria exilis).</title>
        <authorList>
            <person name="Bennetzen J.L."/>
            <person name="Chen S."/>
            <person name="Ma X."/>
            <person name="Wang X."/>
            <person name="Yssel A.E.J."/>
            <person name="Chaluvadi S.R."/>
            <person name="Johnson M."/>
            <person name="Gangashetty P."/>
            <person name="Hamidou F."/>
            <person name="Sanogo M.D."/>
            <person name="Zwaenepoel A."/>
            <person name="Wallace J."/>
            <person name="Van De Peer Y."/>
            <person name="Van Deynze A."/>
        </authorList>
    </citation>
    <scope>NUCLEOTIDE SEQUENCE</scope>
    <source>
        <tissue evidence="3">Leaves</tissue>
    </source>
</reference>
<dbReference type="Gene3D" id="1.10.510.10">
    <property type="entry name" value="Transferase(Phosphotransferase) domain 1"/>
    <property type="match status" value="1"/>
</dbReference>
<keyword evidence="4" id="KW-1185">Reference proteome</keyword>
<evidence type="ECO:0000313" key="4">
    <source>
        <dbReference type="Proteomes" id="UP000636709"/>
    </source>
</evidence>
<protein>
    <recommendedName>
        <fullName evidence="5">MSP domain-containing protein</fullName>
    </recommendedName>
</protein>
<feature type="domain" description="Protein kinase" evidence="1">
    <location>
        <begin position="1"/>
        <end position="139"/>
    </location>
</feature>
<dbReference type="OrthoDB" id="693220at2759"/>
<organism evidence="3 4">
    <name type="scientific">Digitaria exilis</name>
    <dbReference type="NCBI Taxonomy" id="1010633"/>
    <lineage>
        <taxon>Eukaryota</taxon>
        <taxon>Viridiplantae</taxon>
        <taxon>Streptophyta</taxon>
        <taxon>Embryophyta</taxon>
        <taxon>Tracheophyta</taxon>
        <taxon>Spermatophyta</taxon>
        <taxon>Magnoliopsida</taxon>
        <taxon>Liliopsida</taxon>
        <taxon>Poales</taxon>
        <taxon>Poaceae</taxon>
        <taxon>PACMAD clade</taxon>
        <taxon>Panicoideae</taxon>
        <taxon>Panicodae</taxon>
        <taxon>Paniceae</taxon>
        <taxon>Anthephorinae</taxon>
        <taxon>Digitaria</taxon>
    </lineage>
</organism>
<evidence type="ECO:0000313" key="3">
    <source>
        <dbReference type="EMBL" id="KAF8653498.1"/>
    </source>
</evidence>
<dbReference type="InterPro" id="IPR011009">
    <property type="entry name" value="Kinase-like_dom_sf"/>
</dbReference>
<dbReference type="PROSITE" id="PS50011">
    <property type="entry name" value="PROTEIN_KINASE_DOM"/>
    <property type="match status" value="1"/>
</dbReference>